<evidence type="ECO:0000313" key="4">
    <source>
        <dbReference type="EMBL" id="GBB86542.1"/>
    </source>
</evidence>
<evidence type="ECO:0000313" key="6">
    <source>
        <dbReference type="Proteomes" id="UP000247702"/>
    </source>
</evidence>
<comment type="similarity">
    <text evidence="1">Belongs to the SPT2 family.</text>
</comment>
<gene>
    <name evidence="5" type="ORF">RCL2_002832200</name>
    <name evidence="4" type="ORF">RclHR1_12970005</name>
</gene>
<feature type="compositionally biased region" description="Basic and acidic residues" evidence="3">
    <location>
        <begin position="393"/>
        <end position="417"/>
    </location>
</feature>
<dbReference type="EMBL" id="BEXD01000332">
    <property type="protein sequence ID" value="GBB86542.1"/>
    <property type="molecule type" value="Genomic_DNA"/>
</dbReference>
<reference evidence="5" key="2">
    <citation type="submission" date="2019-10" db="EMBL/GenBank/DDBJ databases">
        <title>Conservation and host-specific expression of non-tandemly repeated heterogenous ribosome RNA gene in arbuscular mycorrhizal fungi.</title>
        <authorList>
            <person name="Maeda T."/>
            <person name="Kobayashi Y."/>
            <person name="Nakagawa T."/>
            <person name="Ezawa T."/>
            <person name="Yamaguchi K."/>
            <person name="Bino T."/>
            <person name="Nishimoto Y."/>
            <person name="Shigenobu S."/>
            <person name="Kawaguchi M."/>
        </authorList>
    </citation>
    <scope>NUCLEOTIDE SEQUENCE</scope>
    <source>
        <strain evidence="5">HR1</strain>
    </source>
</reference>
<evidence type="ECO:0000256" key="1">
    <source>
        <dbReference type="ARBA" id="ARBA00006461"/>
    </source>
</evidence>
<feature type="region of interest" description="Disordered" evidence="3">
    <location>
        <begin position="393"/>
        <end position="520"/>
    </location>
</feature>
<dbReference type="InterPro" id="IPR013256">
    <property type="entry name" value="Chromatin_SPT2"/>
</dbReference>
<feature type="compositionally biased region" description="Low complexity" evidence="3">
    <location>
        <begin position="148"/>
        <end position="158"/>
    </location>
</feature>
<dbReference type="STRING" id="94130.A0A2Z6QDE8"/>
<feature type="region of interest" description="Disordered" evidence="3">
    <location>
        <begin position="575"/>
        <end position="612"/>
    </location>
</feature>
<feature type="compositionally biased region" description="Basic and acidic residues" evidence="3">
    <location>
        <begin position="164"/>
        <end position="173"/>
    </location>
</feature>
<feature type="compositionally biased region" description="Basic residues" evidence="3">
    <location>
        <begin position="598"/>
        <end position="612"/>
    </location>
</feature>
<accession>A0A2Z6QDE8</accession>
<keyword evidence="2" id="KW-0175">Coiled coil</keyword>
<keyword evidence="6" id="KW-1185">Reference proteome</keyword>
<reference evidence="4 6" key="1">
    <citation type="submission" date="2017-11" db="EMBL/GenBank/DDBJ databases">
        <title>The genome of Rhizophagus clarus HR1 reveals common genetic basis of auxotrophy among arbuscular mycorrhizal fungi.</title>
        <authorList>
            <person name="Kobayashi Y."/>
        </authorList>
    </citation>
    <scope>NUCLEOTIDE SEQUENCE [LARGE SCALE GENOMIC DNA]</scope>
    <source>
        <strain evidence="4 6">HR1</strain>
    </source>
</reference>
<name>A0A2Z6QDE8_9GLOM</name>
<dbReference type="OrthoDB" id="2391411at2759"/>
<dbReference type="Proteomes" id="UP000247702">
    <property type="component" value="Unassembled WGS sequence"/>
</dbReference>
<feature type="compositionally biased region" description="Low complexity" evidence="3">
    <location>
        <begin position="83"/>
        <end position="102"/>
    </location>
</feature>
<feature type="compositionally biased region" description="Polar residues" evidence="3">
    <location>
        <begin position="180"/>
        <end position="207"/>
    </location>
</feature>
<dbReference type="SMART" id="SM00784">
    <property type="entry name" value="SPT2"/>
    <property type="match status" value="1"/>
</dbReference>
<dbReference type="AlphaFoldDB" id="A0A2Z6QDE8"/>
<dbReference type="EMBL" id="BLAL01000303">
    <property type="protein sequence ID" value="GET01941.1"/>
    <property type="molecule type" value="Genomic_DNA"/>
</dbReference>
<evidence type="ECO:0000313" key="5">
    <source>
        <dbReference type="EMBL" id="GET01941.1"/>
    </source>
</evidence>
<feature type="compositionally biased region" description="Polar residues" evidence="3">
    <location>
        <begin position="481"/>
        <end position="494"/>
    </location>
</feature>
<dbReference type="Pfam" id="PF08243">
    <property type="entry name" value="SPT2"/>
    <property type="match status" value="1"/>
</dbReference>
<evidence type="ECO:0000256" key="2">
    <source>
        <dbReference type="ARBA" id="ARBA00023054"/>
    </source>
</evidence>
<feature type="compositionally biased region" description="Basic and acidic residues" evidence="3">
    <location>
        <begin position="426"/>
        <end position="461"/>
    </location>
</feature>
<feature type="compositionally biased region" description="Basic and acidic residues" evidence="3">
    <location>
        <begin position="575"/>
        <end position="586"/>
    </location>
</feature>
<feature type="region of interest" description="Disordered" evidence="3">
    <location>
        <begin position="139"/>
        <end position="213"/>
    </location>
</feature>
<feature type="compositionally biased region" description="Basic residues" evidence="3">
    <location>
        <begin position="462"/>
        <end position="473"/>
    </location>
</feature>
<feature type="region of interest" description="Disordered" evidence="3">
    <location>
        <begin position="83"/>
        <end position="107"/>
    </location>
</feature>
<evidence type="ECO:0000256" key="3">
    <source>
        <dbReference type="SAM" id="MobiDB-lite"/>
    </source>
</evidence>
<dbReference type="Proteomes" id="UP000615446">
    <property type="component" value="Unassembled WGS sequence"/>
</dbReference>
<comment type="caution">
    <text evidence="4">The sequence shown here is derived from an EMBL/GenBank/DDBJ whole genome shotgun (WGS) entry which is preliminary data.</text>
</comment>
<sequence length="612" mass="69837">MSSQNYIVNNKTLVSNIDNKSSSSKVPLKEPTLKLNMEEFREMTRLKTAGDEIGIEDLKKKVRQRMELELTSDITRIATASTNNKKTATSKQAKATTATTSSPSGNVSVKFDKSTAVNHKKIENVSTYKNGNMVSNEDKKVAVKKAKPVTTTTSKSTSEILTINKEKQKEKSKSSGSTSNINHGSNKGKSTVIRQENSTSSTSTSKGINGILFNNKGRQSTINKEVTGIKVSSSSSGLIANKPVSKFEKCVERWKSCREFGGKYRPLELFLPREILNDKSKMITVEKIAKEFELERLRKLLEHDKEKPNGNKKLAQRRIDNLNNFGKNYTRLEIAAVRNEEGPKEEQKIRAHIAFLNEKNIIKKKITMLDVIEDPYYLKKGLEQFQKYLQQKETEKDVGRRGKLKGTLEFKRQEEERKRKRQQTSEIERKSEKLGGKLAEQKRHQESVAEIKRRQERERARRVSKAGVQHRHNRLEDLRSRNSNAPKNETSKPTSLKKRTLDERSEVSSSSRAPKRRNVGSSELDICSLDETTVNENLSSIIHQIFRPGRKPMYGMIDDHDDDAMEVSGYEVLREEARSSRIARKEDEDEERAEQQRRIRKLNKKKARGAGI</sequence>
<protein>
    <submittedName>
        <fullName evidence="4">Uncharacterized protein</fullName>
    </submittedName>
</protein>
<organism evidence="4 6">
    <name type="scientific">Rhizophagus clarus</name>
    <dbReference type="NCBI Taxonomy" id="94130"/>
    <lineage>
        <taxon>Eukaryota</taxon>
        <taxon>Fungi</taxon>
        <taxon>Fungi incertae sedis</taxon>
        <taxon>Mucoromycota</taxon>
        <taxon>Glomeromycotina</taxon>
        <taxon>Glomeromycetes</taxon>
        <taxon>Glomerales</taxon>
        <taxon>Glomeraceae</taxon>
        <taxon>Rhizophagus</taxon>
    </lineage>
</organism>
<proteinExistence type="inferred from homology"/>